<sequence>MDPTIKIEGERPFIHRNMLRLLRSSFRDHPFCLLVLISSFCPQQNTASFLICLYIKIRLAFKKRHVSFQHYLRLAPIEQSNRIFFR</sequence>
<keyword evidence="2" id="KW-1185">Reference proteome</keyword>
<organism evidence="1 2">
    <name type="scientific">Kalanchoe fedtschenkoi</name>
    <name type="common">Lavender scallops</name>
    <name type="synonym">South American air plant</name>
    <dbReference type="NCBI Taxonomy" id="63787"/>
    <lineage>
        <taxon>Eukaryota</taxon>
        <taxon>Viridiplantae</taxon>
        <taxon>Streptophyta</taxon>
        <taxon>Embryophyta</taxon>
        <taxon>Tracheophyta</taxon>
        <taxon>Spermatophyta</taxon>
        <taxon>Magnoliopsida</taxon>
        <taxon>eudicotyledons</taxon>
        <taxon>Gunneridae</taxon>
        <taxon>Pentapetalae</taxon>
        <taxon>Saxifragales</taxon>
        <taxon>Crassulaceae</taxon>
        <taxon>Kalanchoe</taxon>
    </lineage>
</organism>
<dbReference type="Proteomes" id="UP000594263">
    <property type="component" value="Unplaced"/>
</dbReference>
<dbReference type="EnsemblPlants" id="Kaladp0095s0415.1.v1.1">
    <property type="protein sequence ID" value="Kaladp0095s0415.1.v1.1.CDS.1"/>
    <property type="gene ID" value="Kaladp0095s0415.v1.1"/>
</dbReference>
<dbReference type="AlphaFoldDB" id="A0A7N0UZ99"/>
<proteinExistence type="predicted"/>
<name>A0A7N0UZ99_KALFE</name>
<accession>A0A7N0UZ99</accession>
<reference evidence="1" key="1">
    <citation type="submission" date="2021-01" db="UniProtKB">
        <authorList>
            <consortium name="EnsemblPlants"/>
        </authorList>
    </citation>
    <scope>IDENTIFICATION</scope>
</reference>
<protein>
    <submittedName>
        <fullName evidence="1">Uncharacterized protein</fullName>
    </submittedName>
</protein>
<evidence type="ECO:0000313" key="1">
    <source>
        <dbReference type="EnsemblPlants" id="Kaladp0095s0415.1.v1.1.CDS.1"/>
    </source>
</evidence>
<dbReference type="Gramene" id="Kaladp0095s0415.1.v1.1">
    <property type="protein sequence ID" value="Kaladp0095s0415.1.v1.1.CDS.1"/>
    <property type="gene ID" value="Kaladp0095s0415.v1.1"/>
</dbReference>
<evidence type="ECO:0000313" key="2">
    <source>
        <dbReference type="Proteomes" id="UP000594263"/>
    </source>
</evidence>